<evidence type="ECO:0000259" key="17">
    <source>
        <dbReference type="PROSITE" id="PS50862"/>
    </source>
</evidence>
<dbReference type="GeneID" id="6481843"/>
<keyword evidence="9" id="KW-0479">Metal-binding</keyword>
<evidence type="ECO:0000256" key="1">
    <source>
        <dbReference type="ARBA" id="ARBA00001946"/>
    </source>
</evidence>
<evidence type="ECO:0000256" key="8">
    <source>
        <dbReference type="ARBA" id="ARBA00022598"/>
    </source>
</evidence>
<keyword evidence="11" id="KW-0067">ATP-binding</keyword>
<dbReference type="InterPro" id="IPR004188">
    <property type="entry name" value="Phe-tRNA_ligase_II_N"/>
</dbReference>
<comment type="subcellular location">
    <subcellularLocation>
        <location evidence="2">Cytoplasm</location>
    </subcellularLocation>
</comment>
<dbReference type="GO" id="GO:0004826">
    <property type="term" value="F:phenylalanine-tRNA ligase activity"/>
    <property type="evidence" value="ECO:0007669"/>
    <property type="project" value="UniProtKB-EC"/>
</dbReference>
<evidence type="ECO:0000313" key="18">
    <source>
        <dbReference type="EMBL" id="ACB42584.1"/>
    </source>
</evidence>
<keyword evidence="13" id="KW-0648">Protein biosynthesis</keyword>
<evidence type="ECO:0000256" key="4">
    <source>
        <dbReference type="ARBA" id="ARBA00011209"/>
    </source>
</evidence>
<reference evidence="18" key="2">
    <citation type="journal article" date="2008" name="Curr. Biol.">
        <title>Chromatophore genome sequence of Paulinella sheds light on acquisition of photosynthesis by eukaryotes.</title>
        <authorList>
            <person name="Nowack E.C.M."/>
            <person name="Melkonian M."/>
            <person name="Gloeckner G."/>
        </authorList>
    </citation>
    <scope>NUCLEOTIDE SEQUENCE [LARGE SCALE GENOMIC DNA]</scope>
</reference>
<dbReference type="InterPro" id="IPR045864">
    <property type="entry name" value="aa-tRNA-synth_II/BPL/LPL"/>
</dbReference>
<gene>
    <name evidence="18" type="primary">pheS</name>
    <name evidence="18" type="ordered locus">PCC_0132</name>
</gene>
<dbReference type="InterPro" id="IPR010978">
    <property type="entry name" value="tRNA-bd_arm"/>
</dbReference>
<dbReference type="SUPFAM" id="SSF55681">
    <property type="entry name" value="Class II aaRS and biotin synthetases"/>
    <property type="match status" value="1"/>
</dbReference>
<dbReference type="HAMAP" id="MF_00281">
    <property type="entry name" value="Phe_tRNA_synth_alpha1"/>
    <property type="match status" value="1"/>
</dbReference>
<evidence type="ECO:0000256" key="9">
    <source>
        <dbReference type="ARBA" id="ARBA00022723"/>
    </source>
</evidence>
<dbReference type="Pfam" id="PF02912">
    <property type="entry name" value="Phe_tRNA-synt_N"/>
    <property type="match status" value="1"/>
</dbReference>
<feature type="domain" description="Aminoacyl-transfer RNA synthetases class-II family profile" evidence="17">
    <location>
        <begin position="133"/>
        <end position="313"/>
    </location>
</feature>
<dbReference type="GO" id="GO:0005737">
    <property type="term" value="C:cytoplasm"/>
    <property type="evidence" value="ECO:0007669"/>
    <property type="project" value="UniProtKB-SubCell"/>
</dbReference>
<dbReference type="InterPro" id="IPR006195">
    <property type="entry name" value="aa-tRNA-synth_II"/>
</dbReference>
<evidence type="ECO:0000256" key="11">
    <source>
        <dbReference type="ARBA" id="ARBA00022840"/>
    </source>
</evidence>
<geneLocation type="organellar chromatophore" evidence="18"/>
<dbReference type="GO" id="GO:0005524">
    <property type="term" value="F:ATP binding"/>
    <property type="evidence" value="ECO:0007669"/>
    <property type="project" value="UniProtKB-KW"/>
</dbReference>
<name>B1X3R5_PAUCH</name>
<reference evidence="18" key="1">
    <citation type="submission" date="2007-08" db="EMBL/GenBank/DDBJ databases">
        <authorList>
            <person name="Gloeckner G."/>
            <person name="Nowack E."/>
            <person name="Melkonian M."/>
        </authorList>
    </citation>
    <scope>NUCLEOTIDE SEQUENCE</scope>
</reference>
<evidence type="ECO:0000256" key="16">
    <source>
        <dbReference type="ARBA" id="ARBA00049255"/>
    </source>
</evidence>
<keyword evidence="10" id="KW-0547">Nucleotide-binding</keyword>
<dbReference type="CDD" id="cd00496">
    <property type="entry name" value="PheRS_alpha_core"/>
    <property type="match status" value="1"/>
</dbReference>
<dbReference type="PROSITE" id="PS50862">
    <property type="entry name" value="AA_TRNA_LIGASE_II"/>
    <property type="match status" value="1"/>
</dbReference>
<dbReference type="InterPro" id="IPR002319">
    <property type="entry name" value="Phenylalanyl-tRNA_Synthase"/>
</dbReference>
<evidence type="ECO:0000256" key="12">
    <source>
        <dbReference type="ARBA" id="ARBA00022842"/>
    </source>
</evidence>
<evidence type="ECO:0000256" key="2">
    <source>
        <dbReference type="ARBA" id="ARBA00004496"/>
    </source>
</evidence>
<dbReference type="AlphaFoldDB" id="B1X3R5"/>
<comment type="subunit">
    <text evidence="4">Tetramer of two alpha and two beta subunits.</text>
</comment>
<dbReference type="Gene3D" id="3.30.930.10">
    <property type="entry name" value="Bira Bifunctional Protein, Domain 2"/>
    <property type="match status" value="1"/>
</dbReference>
<dbReference type="PANTHER" id="PTHR11538:SF41">
    <property type="entry name" value="PHENYLALANINE--TRNA LIGASE, MITOCHONDRIAL"/>
    <property type="match status" value="1"/>
</dbReference>
<evidence type="ECO:0000256" key="5">
    <source>
        <dbReference type="ARBA" id="ARBA00012814"/>
    </source>
</evidence>
<dbReference type="GO" id="GO:0046872">
    <property type="term" value="F:metal ion binding"/>
    <property type="evidence" value="ECO:0007669"/>
    <property type="project" value="UniProtKB-KW"/>
</dbReference>
<keyword evidence="18" id="KW-0934">Plastid</keyword>
<evidence type="ECO:0000256" key="10">
    <source>
        <dbReference type="ARBA" id="ARBA00022741"/>
    </source>
</evidence>
<evidence type="ECO:0000256" key="14">
    <source>
        <dbReference type="ARBA" id="ARBA00023146"/>
    </source>
</evidence>
<comment type="cofactor">
    <cofactor evidence="1">
        <name>Mg(2+)</name>
        <dbReference type="ChEBI" id="CHEBI:18420"/>
    </cofactor>
</comment>
<evidence type="ECO:0000256" key="15">
    <source>
        <dbReference type="ARBA" id="ARBA00030612"/>
    </source>
</evidence>
<organism evidence="18">
    <name type="scientific">Paulinella chromatophora</name>
    <dbReference type="NCBI Taxonomy" id="39717"/>
    <lineage>
        <taxon>Eukaryota</taxon>
        <taxon>Sar</taxon>
        <taxon>Rhizaria</taxon>
        <taxon>Cercozoa</taxon>
        <taxon>Imbricatea</taxon>
        <taxon>Silicofilosea</taxon>
        <taxon>Euglyphida</taxon>
        <taxon>Paulinellidae</taxon>
        <taxon>Paulinella</taxon>
    </lineage>
</organism>
<proteinExistence type="inferred from homology"/>
<protein>
    <recommendedName>
        <fullName evidence="6">Phenylalanine--tRNA ligase alpha subunit</fullName>
        <ecNumber evidence="5">6.1.1.20</ecNumber>
    </recommendedName>
    <alternativeName>
        <fullName evidence="15">Phenylalanyl-tRNA synthetase alpha subunit</fullName>
    </alternativeName>
</protein>
<keyword evidence="7" id="KW-0963">Cytoplasm</keyword>
<evidence type="ECO:0000256" key="13">
    <source>
        <dbReference type="ARBA" id="ARBA00022917"/>
    </source>
</evidence>
<comment type="catalytic activity">
    <reaction evidence="16">
        <text>tRNA(Phe) + L-phenylalanine + ATP = L-phenylalanyl-tRNA(Phe) + AMP + diphosphate + H(+)</text>
        <dbReference type="Rhea" id="RHEA:19413"/>
        <dbReference type="Rhea" id="RHEA-COMP:9668"/>
        <dbReference type="Rhea" id="RHEA-COMP:9699"/>
        <dbReference type="ChEBI" id="CHEBI:15378"/>
        <dbReference type="ChEBI" id="CHEBI:30616"/>
        <dbReference type="ChEBI" id="CHEBI:33019"/>
        <dbReference type="ChEBI" id="CHEBI:58095"/>
        <dbReference type="ChEBI" id="CHEBI:78442"/>
        <dbReference type="ChEBI" id="CHEBI:78531"/>
        <dbReference type="ChEBI" id="CHEBI:456215"/>
        <dbReference type="EC" id="6.1.1.20"/>
    </reaction>
</comment>
<dbReference type="InterPro" id="IPR004529">
    <property type="entry name" value="Phe-tRNA-synth_IIc_asu"/>
</dbReference>
<dbReference type="GO" id="GO:0006432">
    <property type="term" value="P:phenylalanyl-tRNA aminoacylation"/>
    <property type="evidence" value="ECO:0007669"/>
    <property type="project" value="InterPro"/>
</dbReference>
<dbReference type="Pfam" id="PF01409">
    <property type="entry name" value="tRNA-synt_2d"/>
    <property type="match status" value="1"/>
</dbReference>
<dbReference type="EMBL" id="CP000815">
    <property type="protein sequence ID" value="ACB42584.1"/>
    <property type="molecule type" value="Genomic_DNA"/>
</dbReference>
<keyword evidence="8" id="KW-0436">Ligase</keyword>
<comment type="similarity">
    <text evidence="3">Belongs to the class-II aminoacyl-tRNA synthetase family. Phe-tRNA synthetase alpha subunit type 1 subfamily.</text>
</comment>
<dbReference type="EC" id="6.1.1.20" evidence="5"/>
<dbReference type="PANTHER" id="PTHR11538">
    <property type="entry name" value="PHENYLALANYL-TRNA SYNTHETASE"/>
    <property type="match status" value="1"/>
</dbReference>
<keyword evidence="12" id="KW-0460">Magnesium</keyword>
<dbReference type="GO" id="GO:0000049">
    <property type="term" value="F:tRNA binding"/>
    <property type="evidence" value="ECO:0007669"/>
    <property type="project" value="InterPro"/>
</dbReference>
<dbReference type="RefSeq" id="YP_002048794.1">
    <property type="nucleotide sequence ID" value="NC_011087.1"/>
</dbReference>
<dbReference type="SUPFAM" id="SSF46589">
    <property type="entry name" value="tRNA-binding arm"/>
    <property type="match status" value="1"/>
</dbReference>
<evidence type="ECO:0000256" key="7">
    <source>
        <dbReference type="ARBA" id="ARBA00022490"/>
    </source>
</evidence>
<evidence type="ECO:0000256" key="3">
    <source>
        <dbReference type="ARBA" id="ARBA00010207"/>
    </source>
</evidence>
<accession>B1X3R5</accession>
<dbReference type="NCBIfam" id="TIGR00468">
    <property type="entry name" value="pheS"/>
    <property type="match status" value="1"/>
</dbReference>
<dbReference type="InterPro" id="IPR022911">
    <property type="entry name" value="Phe_tRNA_ligase_alpha1_bac"/>
</dbReference>
<sequence length="334" mass="38062">MSTTSFQQLSNQLEALKVQANNDIARASDISTIEKLRVSLMGKKGQLSIILKNMSKLPEEERPWIGQLANLLKQEVNSLIVKRISAMKSEIMKDKIIRETLDVTLPSIGILSGHRHPLVKTTEDIVDIFCGLGYRVVEGPEIETDYYNFTALNIPKHHPARDMQDTFYLSENYLLRTHTSPVQIRHLEKNPPPTRIIAPGRVYRRDGVDATHSPVFHQVEVLAIDEGLDFSHLRGTVMTFLKQFFGDLPVRFRASYFPFTEPSAEVDVQWQDRWLEVMGCGMVDPAVLEGLGLDPKRWSGFAAGLGVERFCMVRSSIDDIRRLYTSDIRFLEQF</sequence>
<keyword evidence="14 18" id="KW-0030">Aminoacyl-tRNA synthetase</keyword>
<evidence type="ECO:0000256" key="6">
    <source>
        <dbReference type="ARBA" id="ARBA00015409"/>
    </source>
</evidence>